<organism evidence="3 4">
    <name type="scientific">Portunus trituberculatus</name>
    <name type="common">Swimming crab</name>
    <name type="synonym">Neptunus trituberculatus</name>
    <dbReference type="NCBI Taxonomy" id="210409"/>
    <lineage>
        <taxon>Eukaryota</taxon>
        <taxon>Metazoa</taxon>
        <taxon>Ecdysozoa</taxon>
        <taxon>Arthropoda</taxon>
        <taxon>Crustacea</taxon>
        <taxon>Multicrustacea</taxon>
        <taxon>Malacostraca</taxon>
        <taxon>Eumalacostraca</taxon>
        <taxon>Eucarida</taxon>
        <taxon>Decapoda</taxon>
        <taxon>Pleocyemata</taxon>
        <taxon>Brachyura</taxon>
        <taxon>Eubrachyura</taxon>
        <taxon>Portunoidea</taxon>
        <taxon>Portunidae</taxon>
        <taxon>Portuninae</taxon>
        <taxon>Portunus</taxon>
    </lineage>
</organism>
<protein>
    <submittedName>
        <fullName evidence="3">Uncharacterized protein</fullName>
    </submittedName>
</protein>
<accession>A0A5B7D0S4</accession>
<dbReference type="EMBL" id="VSRR010000419">
    <property type="protein sequence ID" value="MPC15330.1"/>
    <property type="molecule type" value="Genomic_DNA"/>
</dbReference>
<keyword evidence="2" id="KW-1133">Transmembrane helix</keyword>
<feature type="region of interest" description="Disordered" evidence="1">
    <location>
        <begin position="45"/>
        <end position="69"/>
    </location>
</feature>
<evidence type="ECO:0000313" key="3">
    <source>
        <dbReference type="EMBL" id="MPC15330.1"/>
    </source>
</evidence>
<evidence type="ECO:0000313" key="4">
    <source>
        <dbReference type="Proteomes" id="UP000324222"/>
    </source>
</evidence>
<gene>
    <name evidence="3" type="ORF">E2C01_008116</name>
</gene>
<keyword evidence="2" id="KW-0472">Membrane</keyword>
<reference evidence="3 4" key="1">
    <citation type="submission" date="2019-05" db="EMBL/GenBank/DDBJ databases">
        <title>Another draft genome of Portunus trituberculatus and its Hox gene families provides insights of decapod evolution.</title>
        <authorList>
            <person name="Jeong J.-H."/>
            <person name="Song I."/>
            <person name="Kim S."/>
            <person name="Choi T."/>
            <person name="Kim D."/>
            <person name="Ryu S."/>
            <person name="Kim W."/>
        </authorList>
    </citation>
    <scope>NUCLEOTIDE SEQUENCE [LARGE SCALE GENOMIC DNA]</scope>
    <source>
        <tissue evidence="3">Muscle</tissue>
    </source>
</reference>
<comment type="caution">
    <text evidence="3">The sequence shown here is derived from an EMBL/GenBank/DDBJ whole genome shotgun (WGS) entry which is preliminary data.</text>
</comment>
<feature type="transmembrane region" description="Helical" evidence="2">
    <location>
        <begin position="14"/>
        <end position="40"/>
    </location>
</feature>
<keyword evidence="4" id="KW-1185">Reference proteome</keyword>
<dbReference type="Proteomes" id="UP000324222">
    <property type="component" value="Unassembled WGS sequence"/>
</dbReference>
<proteinExistence type="predicted"/>
<sequence>MVMMCDDSSSSDGIVLMAIDVTIVTCDAVPGMMLIIVVMIQQRGSDEGRCSSKSPDIESVRAYNTGGRQ</sequence>
<dbReference type="AlphaFoldDB" id="A0A5B7D0S4"/>
<name>A0A5B7D0S4_PORTR</name>
<evidence type="ECO:0000256" key="2">
    <source>
        <dbReference type="SAM" id="Phobius"/>
    </source>
</evidence>
<evidence type="ECO:0000256" key="1">
    <source>
        <dbReference type="SAM" id="MobiDB-lite"/>
    </source>
</evidence>
<keyword evidence="2" id="KW-0812">Transmembrane</keyword>
<feature type="compositionally biased region" description="Basic and acidic residues" evidence="1">
    <location>
        <begin position="45"/>
        <end position="59"/>
    </location>
</feature>